<reference evidence="1 2" key="1">
    <citation type="submission" date="2017-08" db="EMBL/GenBank/DDBJ databases">
        <title>Infants hospitalized years apart are colonized by the same room-sourced microbial strains.</title>
        <authorList>
            <person name="Brooks B."/>
            <person name="Olm M.R."/>
            <person name="Firek B.A."/>
            <person name="Baker R."/>
            <person name="Thomas B.C."/>
            <person name="Morowitz M.J."/>
            <person name="Banfield J.F."/>
        </authorList>
    </citation>
    <scope>NUCLEOTIDE SEQUENCE [LARGE SCALE GENOMIC DNA]</scope>
    <source>
        <strain evidence="1">S2_003_000_R2_14</strain>
    </source>
</reference>
<sequence>MDTRIALAALLIAGCTESPAEKSTRRDAVEVVVPDAPDTEPVVENFYEPESRFRIPLPAGVGADVKHFDPTLPTYKFRHLVELHTTNGIAVIIEVWDNPTRQPLEDWFYENMAFLIDEETRVSHREVTTANLPAFLLEQPRSPMAISLGFAIFAAEERVYRVSVVDADAELSNYPRYLFELVLSQMELEVSR</sequence>
<comment type="caution">
    <text evidence="1">The sequence shown here is derived from an EMBL/GenBank/DDBJ whole genome shotgun (WGS) entry which is preliminary data.</text>
</comment>
<dbReference type="EMBL" id="QFQP01000005">
    <property type="protein sequence ID" value="PZR15539.1"/>
    <property type="molecule type" value="Genomic_DNA"/>
</dbReference>
<accession>A0A2W5TIX2</accession>
<proteinExistence type="predicted"/>
<dbReference type="AlphaFoldDB" id="A0A2W5TIX2"/>
<evidence type="ECO:0000313" key="2">
    <source>
        <dbReference type="Proteomes" id="UP000249061"/>
    </source>
</evidence>
<name>A0A2W5TIX2_9BACT</name>
<protein>
    <recommendedName>
        <fullName evidence="3">Lipoprotein</fullName>
    </recommendedName>
</protein>
<evidence type="ECO:0000313" key="1">
    <source>
        <dbReference type="EMBL" id="PZR15539.1"/>
    </source>
</evidence>
<organism evidence="1 2">
    <name type="scientific">Archangium gephyra</name>
    <dbReference type="NCBI Taxonomy" id="48"/>
    <lineage>
        <taxon>Bacteria</taxon>
        <taxon>Pseudomonadati</taxon>
        <taxon>Myxococcota</taxon>
        <taxon>Myxococcia</taxon>
        <taxon>Myxococcales</taxon>
        <taxon>Cystobacterineae</taxon>
        <taxon>Archangiaceae</taxon>
        <taxon>Archangium</taxon>
    </lineage>
</organism>
<dbReference type="PROSITE" id="PS51257">
    <property type="entry name" value="PROKAR_LIPOPROTEIN"/>
    <property type="match status" value="1"/>
</dbReference>
<evidence type="ECO:0008006" key="3">
    <source>
        <dbReference type="Google" id="ProtNLM"/>
    </source>
</evidence>
<dbReference type="Proteomes" id="UP000249061">
    <property type="component" value="Unassembled WGS sequence"/>
</dbReference>
<gene>
    <name evidence="1" type="ORF">DI536_08825</name>
</gene>